<dbReference type="Gene3D" id="3.90.79.10">
    <property type="entry name" value="Nucleoside Triphosphate Pyrophosphohydrolase"/>
    <property type="match status" value="1"/>
</dbReference>
<keyword evidence="2 3" id="KW-0378">Hydrolase</keyword>
<dbReference type="PRINTS" id="PR00502">
    <property type="entry name" value="NUDIXFAMILY"/>
</dbReference>
<dbReference type="PANTHER" id="PTHR43046:SF14">
    <property type="entry name" value="MUTT_NUDIX FAMILY PROTEIN"/>
    <property type="match status" value="1"/>
</dbReference>
<dbReference type="InterPro" id="IPR020476">
    <property type="entry name" value="Nudix_hydrolase"/>
</dbReference>
<dbReference type="Pfam" id="PF00293">
    <property type="entry name" value="NUDIX"/>
    <property type="match status" value="1"/>
</dbReference>
<sequence>MTTRRLVPRYLFLARRTWLRLRKPTTLGVRLLVRDHDGGVLLVHHTYIPGWHFPGGAVDRGESLPAAAARELREEVGLRATGRVRLVSTHARFGAWGHDYVTLFAADQWEGTLAPDRFEIAAARFFRPDELPEDLSRATRRRLGELLWGRRSGRSGEGSRGVGTGIRKAARDGPHRFPREGGGPQFLTRRRSPKG</sequence>
<evidence type="ECO:0000256" key="4">
    <source>
        <dbReference type="SAM" id="MobiDB-lite"/>
    </source>
</evidence>
<evidence type="ECO:0000313" key="6">
    <source>
        <dbReference type="EMBL" id="QJE74151.1"/>
    </source>
</evidence>
<dbReference type="InterPro" id="IPR000086">
    <property type="entry name" value="NUDIX_hydrolase_dom"/>
</dbReference>
<dbReference type="SUPFAM" id="SSF55811">
    <property type="entry name" value="Nudix"/>
    <property type="match status" value="1"/>
</dbReference>
<dbReference type="EMBL" id="CP051775">
    <property type="protein sequence ID" value="QJE74151.1"/>
    <property type="molecule type" value="Genomic_DNA"/>
</dbReference>
<comment type="similarity">
    <text evidence="3">Belongs to the Nudix hydrolase family.</text>
</comment>
<dbReference type="PANTHER" id="PTHR43046">
    <property type="entry name" value="GDP-MANNOSE MANNOSYL HYDROLASE"/>
    <property type="match status" value="1"/>
</dbReference>
<accession>A0A858R9W2</accession>
<evidence type="ECO:0000259" key="5">
    <source>
        <dbReference type="PROSITE" id="PS51462"/>
    </source>
</evidence>
<organism evidence="6 7">
    <name type="scientific">Aerophototrophica crusticola</name>
    <dbReference type="NCBI Taxonomy" id="1709002"/>
    <lineage>
        <taxon>Bacteria</taxon>
        <taxon>Pseudomonadati</taxon>
        <taxon>Pseudomonadota</taxon>
        <taxon>Alphaproteobacteria</taxon>
        <taxon>Rhodospirillales</taxon>
        <taxon>Rhodospirillaceae</taxon>
        <taxon>Aerophototrophica</taxon>
    </lineage>
</organism>
<dbReference type="PROSITE" id="PS51462">
    <property type="entry name" value="NUDIX"/>
    <property type="match status" value="1"/>
</dbReference>
<evidence type="ECO:0000256" key="3">
    <source>
        <dbReference type="RuleBase" id="RU003476"/>
    </source>
</evidence>
<comment type="cofactor">
    <cofactor evidence="1">
        <name>Mg(2+)</name>
        <dbReference type="ChEBI" id="CHEBI:18420"/>
    </cofactor>
</comment>
<dbReference type="PROSITE" id="PS00893">
    <property type="entry name" value="NUDIX_BOX"/>
    <property type="match status" value="1"/>
</dbReference>
<feature type="region of interest" description="Disordered" evidence="4">
    <location>
        <begin position="153"/>
        <end position="195"/>
    </location>
</feature>
<protein>
    <submittedName>
        <fullName evidence="6">NUDIX domain-containing protein</fullName>
    </submittedName>
</protein>
<dbReference type="GO" id="GO:0016787">
    <property type="term" value="F:hydrolase activity"/>
    <property type="evidence" value="ECO:0007669"/>
    <property type="project" value="UniProtKB-KW"/>
</dbReference>
<evidence type="ECO:0000256" key="1">
    <source>
        <dbReference type="ARBA" id="ARBA00001946"/>
    </source>
</evidence>
<dbReference type="KEGG" id="acru:HHL28_14625"/>
<reference evidence="6" key="1">
    <citation type="submission" date="2020-04" db="EMBL/GenBank/DDBJ databases">
        <title>A desert anoxygenic phototrophic bacterium fixes CO2 using RubisCO under aerobic conditions.</title>
        <authorList>
            <person name="Tang K."/>
        </authorList>
    </citation>
    <scope>NUCLEOTIDE SEQUENCE [LARGE SCALE GENOMIC DNA]</scope>
    <source>
        <strain evidence="6">MIMtkB3</strain>
    </source>
</reference>
<name>A0A858R9W2_9PROT</name>
<keyword evidence="7" id="KW-1185">Reference proteome</keyword>
<dbReference type="Proteomes" id="UP000501891">
    <property type="component" value="Chromosome"/>
</dbReference>
<evidence type="ECO:0000256" key="2">
    <source>
        <dbReference type="ARBA" id="ARBA00022801"/>
    </source>
</evidence>
<feature type="domain" description="Nudix hydrolase" evidence="5">
    <location>
        <begin position="24"/>
        <end position="151"/>
    </location>
</feature>
<dbReference type="AlphaFoldDB" id="A0A858R9W2"/>
<feature type="compositionally biased region" description="Basic and acidic residues" evidence="4">
    <location>
        <begin position="169"/>
        <end position="179"/>
    </location>
</feature>
<proteinExistence type="inferred from homology"/>
<gene>
    <name evidence="6" type="ORF">HHL28_14625</name>
</gene>
<evidence type="ECO:0000313" key="7">
    <source>
        <dbReference type="Proteomes" id="UP000501891"/>
    </source>
</evidence>
<dbReference type="InterPro" id="IPR020084">
    <property type="entry name" value="NUDIX_hydrolase_CS"/>
</dbReference>
<dbReference type="InterPro" id="IPR015797">
    <property type="entry name" value="NUDIX_hydrolase-like_dom_sf"/>
</dbReference>
<feature type="compositionally biased region" description="Gly residues" evidence="4">
    <location>
        <begin position="155"/>
        <end position="164"/>
    </location>
</feature>